<protein>
    <recommendedName>
        <fullName evidence="4">Cytochrome P450</fullName>
    </recommendedName>
</protein>
<name>A0A9Q0AUU6_9PEZI</name>
<sequence>MNRVFGSEDTPEFFHKIESVLKPLLSIVEREFINDSASTAAVQRGDVPRNITSLVSFAERREDLQPWERSANVRVVERDASDKPTAVEADLQTLVRDFGAHIAIPVLYGKDFLERNPQFLDDFWRFDNDLFPLLMVGVPPWIPLKIIQDGIASRSRMTVALEGLYRRIDQYQKGDPVDFNADMSDVGIATERNQVYDKFGVSMKHRADMDLSFVWGQNANTQPLVFWFLAYIHSAPGLVEDLRREIAPWVKVATPGPMEISSMDISALHRECPLLKSAIYETYRLGSEATSIRRVDRPITLLDGDHKHQLQPGTFVSAPFSVLQNDASYFPDPEKFVPDRFLEVDSETGRKVARYGKLRPWGVGPASCKGRTFAEKEILTITAALISIWDMEPAEGAWNVPASLPGTGAKKPAKDIRVILRRRVAP</sequence>
<dbReference type="CDD" id="cd11040">
    <property type="entry name" value="CYP7_CYP8-like"/>
    <property type="match status" value="1"/>
</dbReference>
<dbReference type="OrthoDB" id="3366823at2759"/>
<feature type="binding site" description="axial binding residue" evidence="1">
    <location>
        <position position="368"/>
    </location>
    <ligand>
        <name>heme</name>
        <dbReference type="ChEBI" id="CHEBI:30413"/>
    </ligand>
    <ligandPart>
        <name>Fe</name>
        <dbReference type="ChEBI" id="CHEBI:18248"/>
    </ligandPart>
</feature>
<keyword evidence="3" id="KW-1185">Reference proteome</keyword>
<reference evidence="2" key="1">
    <citation type="submission" date="2021-03" db="EMBL/GenBank/DDBJ databases">
        <title>Revisited historic fungal species revealed as producer of novel bioactive compounds through whole genome sequencing and comparative genomics.</title>
        <authorList>
            <person name="Vignolle G.A."/>
            <person name="Hochenegger N."/>
            <person name="Mach R.L."/>
            <person name="Mach-Aigner A.R."/>
            <person name="Javad Rahimi M."/>
            <person name="Salim K.A."/>
            <person name="Chan C.M."/>
            <person name="Lim L.B.L."/>
            <person name="Cai F."/>
            <person name="Druzhinina I.S."/>
            <person name="U'Ren J.M."/>
            <person name="Derntl C."/>
        </authorList>
    </citation>
    <scope>NUCLEOTIDE SEQUENCE</scope>
    <source>
        <strain evidence="2">TUCIM 5799</strain>
    </source>
</reference>
<evidence type="ECO:0008006" key="4">
    <source>
        <dbReference type="Google" id="ProtNLM"/>
    </source>
</evidence>
<dbReference type="InterPro" id="IPR001128">
    <property type="entry name" value="Cyt_P450"/>
</dbReference>
<dbReference type="InterPro" id="IPR036396">
    <property type="entry name" value="Cyt_P450_sf"/>
</dbReference>
<proteinExistence type="predicted"/>
<dbReference type="GO" id="GO:0016705">
    <property type="term" value="F:oxidoreductase activity, acting on paired donors, with incorporation or reduction of molecular oxygen"/>
    <property type="evidence" value="ECO:0007669"/>
    <property type="project" value="InterPro"/>
</dbReference>
<accession>A0A9Q0AUU6</accession>
<comment type="caution">
    <text evidence="2">The sequence shown here is derived from an EMBL/GenBank/DDBJ whole genome shotgun (WGS) entry which is preliminary data.</text>
</comment>
<dbReference type="PANTHER" id="PTHR24306:SF8">
    <property type="entry name" value="P450, PUTATIVE (EUROFUNG)-RELATED"/>
    <property type="match status" value="1"/>
</dbReference>
<keyword evidence="1" id="KW-0408">Iron</keyword>
<dbReference type="GO" id="GO:0004497">
    <property type="term" value="F:monooxygenase activity"/>
    <property type="evidence" value="ECO:0007669"/>
    <property type="project" value="InterPro"/>
</dbReference>
<dbReference type="PRINTS" id="PR00463">
    <property type="entry name" value="EP450I"/>
</dbReference>
<evidence type="ECO:0000256" key="1">
    <source>
        <dbReference type="PIRSR" id="PIRSR602401-1"/>
    </source>
</evidence>
<keyword evidence="1" id="KW-0349">Heme</keyword>
<comment type="cofactor">
    <cofactor evidence="1">
        <name>heme</name>
        <dbReference type="ChEBI" id="CHEBI:30413"/>
    </cofactor>
</comment>
<keyword evidence="1" id="KW-0479">Metal-binding</keyword>
<organism evidence="2 3">
    <name type="scientific">Neoarthrinium moseri</name>
    <dbReference type="NCBI Taxonomy" id="1658444"/>
    <lineage>
        <taxon>Eukaryota</taxon>
        <taxon>Fungi</taxon>
        <taxon>Dikarya</taxon>
        <taxon>Ascomycota</taxon>
        <taxon>Pezizomycotina</taxon>
        <taxon>Sordariomycetes</taxon>
        <taxon>Xylariomycetidae</taxon>
        <taxon>Amphisphaeriales</taxon>
        <taxon>Apiosporaceae</taxon>
        <taxon>Neoarthrinium</taxon>
    </lineage>
</organism>
<evidence type="ECO:0000313" key="2">
    <source>
        <dbReference type="EMBL" id="KAI1881538.1"/>
    </source>
</evidence>
<dbReference type="Pfam" id="PF00067">
    <property type="entry name" value="p450"/>
    <property type="match status" value="1"/>
</dbReference>
<evidence type="ECO:0000313" key="3">
    <source>
        <dbReference type="Proteomes" id="UP000829685"/>
    </source>
</evidence>
<dbReference type="InterPro" id="IPR002401">
    <property type="entry name" value="Cyt_P450_E_grp-I"/>
</dbReference>
<dbReference type="EMBL" id="JAFIMR010000001">
    <property type="protein sequence ID" value="KAI1881538.1"/>
    <property type="molecule type" value="Genomic_DNA"/>
</dbReference>
<dbReference type="GO" id="GO:0020037">
    <property type="term" value="F:heme binding"/>
    <property type="evidence" value="ECO:0007669"/>
    <property type="project" value="InterPro"/>
</dbReference>
<gene>
    <name evidence="2" type="ORF">JX265_000364</name>
</gene>
<dbReference type="PANTHER" id="PTHR24306">
    <property type="match status" value="1"/>
</dbReference>
<dbReference type="Proteomes" id="UP000829685">
    <property type="component" value="Unassembled WGS sequence"/>
</dbReference>
<dbReference type="AlphaFoldDB" id="A0A9Q0AUU6"/>
<dbReference type="SUPFAM" id="SSF48264">
    <property type="entry name" value="Cytochrome P450"/>
    <property type="match status" value="1"/>
</dbReference>
<dbReference type="Gene3D" id="1.10.630.10">
    <property type="entry name" value="Cytochrome P450"/>
    <property type="match status" value="1"/>
</dbReference>
<dbReference type="GO" id="GO:0005506">
    <property type="term" value="F:iron ion binding"/>
    <property type="evidence" value="ECO:0007669"/>
    <property type="project" value="InterPro"/>
</dbReference>